<dbReference type="InterPro" id="IPR036259">
    <property type="entry name" value="MFS_trans_sf"/>
</dbReference>
<feature type="transmembrane region" description="Helical" evidence="8">
    <location>
        <begin position="142"/>
        <end position="160"/>
    </location>
</feature>
<keyword evidence="11" id="KW-1185">Reference proteome</keyword>
<comment type="subcellular location">
    <subcellularLocation>
        <location evidence="1">Cell membrane</location>
        <topology evidence="1">Multi-pass membrane protein</topology>
    </subcellularLocation>
</comment>
<feature type="transmembrane region" description="Helical" evidence="8">
    <location>
        <begin position="166"/>
        <end position="186"/>
    </location>
</feature>
<evidence type="ECO:0000256" key="1">
    <source>
        <dbReference type="ARBA" id="ARBA00004651"/>
    </source>
</evidence>
<keyword evidence="5 8" id="KW-1133">Transmembrane helix</keyword>
<reference evidence="10 11" key="1">
    <citation type="submission" date="2019-09" db="EMBL/GenBank/DDBJ databases">
        <title>Phylogeny of genus Pseudoclavibacter and closely related genus.</title>
        <authorList>
            <person name="Li Y."/>
        </authorList>
    </citation>
    <scope>NUCLEOTIDE SEQUENCE [LARGE SCALE GENOMIC DNA]</scope>
    <source>
        <strain evidence="10 11">KCTC 13959</strain>
    </source>
</reference>
<name>A0A7J5BFN2_9MICO</name>
<dbReference type="InterPro" id="IPR005829">
    <property type="entry name" value="Sugar_transporter_CS"/>
</dbReference>
<keyword evidence="6 8" id="KW-0472">Membrane</keyword>
<feature type="domain" description="Major facilitator superfamily (MFS) profile" evidence="9">
    <location>
        <begin position="10"/>
        <end position="439"/>
    </location>
</feature>
<evidence type="ECO:0000313" key="10">
    <source>
        <dbReference type="EMBL" id="KAB1644908.1"/>
    </source>
</evidence>
<feature type="transmembrane region" description="Helical" evidence="8">
    <location>
        <begin position="385"/>
        <end position="405"/>
    </location>
</feature>
<feature type="transmembrane region" description="Helical" evidence="8">
    <location>
        <begin position="346"/>
        <end position="373"/>
    </location>
</feature>
<feature type="transmembrane region" description="Helical" evidence="8">
    <location>
        <begin position="101"/>
        <end position="122"/>
    </location>
</feature>
<evidence type="ECO:0000256" key="6">
    <source>
        <dbReference type="ARBA" id="ARBA00023136"/>
    </source>
</evidence>
<dbReference type="PANTHER" id="PTHR48020:SF12">
    <property type="entry name" value="PROTON MYO-INOSITOL COTRANSPORTER"/>
    <property type="match status" value="1"/>
</dbReference>
<feature type="transmembrane region" description="Helical" evidence="8">
    <location>
        <begin position="77"/>
        <end position="95"/>
    </location>
</feature>
<feature type="transmembrane region" description="Helical" evidence="8">
    <location>
        <begin position="417"/>
        <end position="435"/>
    </location>
</feature>
<dbReference type="InterPro" id="IPR050814">
    <property type="entry name" value="Myo-inositol_Transporter"/>
</dbReference>
<dbReference type="PRINTS" id="PR00171">
    <property type="entry name" value="SUGRTRNSPORT"/>
</dbReference>
<evidence type="ECO:0000256" key="3">
    <source>
        <dbReference type="ARBA" id="ARBA00022448"/>
    </source>
</evidence>
<keyword evidence="4 8" id="KW-0812">Transmembrane</keyword>
<protein>
    <submittedName>
        <fullName evidence="10">Sugar porter family MFS transporter</fullName>
    </submittedName>
</protein>
<evidence type="ECO:0000256" key="2">
    <source>
        <dbReference type="ARBA" id="ARBA00010992"/>
    </source>
</evidence>
<evidence type="ECO:0000313" key="11">
    <source>
        <dbReference type="Proteomes" id="UP000433493"/>
    </source>
</evidence>
<comment type="caution">
    <text evidence="10">The sequence shown here is derived from an EMBL/GenBank/DDBJ whole genome shotgun (WGS) entry which is preliminary data.</text>
</comment>
<evidence type="ECO:0000259" key="9">
    <source>
        <dbReference type="PROSITE" id="PS50850"/>
    </source>
</evidence>
<organism evidence="10 11">
    <name type="scientific">Gulosibacter chungangensis</name>
    <dbReference type="NCBI Taxonomy" id="979746"/>
    <lineage>
        <taxon>Bacteria</taxon>
        <taxon>Bacillati</taxon>
        <taxon>Actinomycetota</taxon>
        <taxon>Actinomycetes</taxon>
        <taxon>Micrococcales</taxon>
        <taxon>Microbacteriaceae</taxon>
        <taxon>Gulosibacter</taxon>
    </lineage>
</organism>
<evidence type="ECO:0000256" key="4">
    <source>
        <dbReference type="ARBA" id="ARBA00022692"/>
    </source>
</evidence>
<dbReference type="GO" id="GO:0005886">
    <property type="term" value="C:plasma membrane"/>
    <property type="evidence" value="ECO:0007669"/>
    <property type="project" value="UniProtKB-SubCell"/>
</dbReference>
<dbReference type="Proteomes" id="UP000433493">
    <property type="component" value="Unassembled WGS sequence"/>
</dbReference>
<feature type="transmembrane region" description="Helical" evidence="8">
    <location>
        <begin position="251"/>
        <end position="275"/>
    </location>
</feature>
<dbReference type="SUPFAM" id="SSF103473">
    <property type="entry name" value="MFS general substrate transporter"/>
    <property type="match status" value="1"/>
</dbReference>
<dbReference type="InterPro" id="IPR003663">
    <property type="entry name" value="Sugar/inositol_transpt"/>
</dbReference>
<dbReference type="AlphaFoldDB" id="A0A7J5BFN2"/>
<evidence type="ECO:0000256" key="7">
    <source>
        <dbReference type="RuleBase" id="RU003346"/>
    </source>
</evidence>
<keyword evidence="3 7" id="KW-0813">Transport</keyword>
<feature type="transmembrane region" description="Helical" evidence="8">
    <location>
        <begin position="320"/>
        <end position="340"/>
    </location>
</feature>
<dbReference type="InterPro" id="IPR005828">
    <property type="entry name" value="MFS_sugar_transport-like"/>
</dbReference>
<proteinExistence type="inferred from homology"/>
<dbReference type="EMBL" id="WBKB01000001">
    <property type="protein sequence ID" value="KAB1644908.1"/>
    <property type="molecule type" value="Genomic_DNA"/>
</dbReference>
<dbReference type="InterPro" id="IPR020846">
    <property type="entry name" value="MFS_dom"/>
</dbReference>
<dbReference type="PROSITE" id="PS50850">
    <property type="entry name" value="MFS"/>
    <property type="match status" value="1"/>
</dbReference>
<dbReference type="Gene3D" id="1.20.1250.20">
    <property type="entry name" value="MFS general substrate transporter like domains"/>
    <property type="match status" value="1"/>
</dbReference>
<gene>
    <name evidence="10" type="ORF">F8O05_01165</name>
</gene>
<comment type="similarity">
    <text evidence="2 7">Belongs to the major facilitator superfamily. Sugar transporter (TC 2.A.1.1) family.</text>
</comment>
<feature type="transmembrane region" description="Helical" evidence="8">
    <location>
        <begin position="46"/>
        <end position="65"/>
    </location>
</feature>
<feature type="transmembrane region" description="Helical" evidence="8">
    <location>
        <begin position="287"/>
        <end position="308"/>
    </location>
</feature>
<evidence type="ECO:0000256" key="5">
    <source>
        <dbReference type="ARBA" id="ARBA00022989"/>
    </source>
</evidence>
<dbReference type="Pfam" id="PF00083">
    <property type="entry name" value="Sugar_tr"/>
    <property type="match status" value="1"/>
</dbReference>
<dbReference type="OrthoDB" id="4008739at2"/>
<dbReference type="PROSITE" id="PS00217">
    <property type="entry name" value="SUGAR_TRANSPORT_2"/>
    <property type="match status" value="1"/>
</dbReference>
<sequence length="458" mass="50065">MSFARRLTWITAIATLGGLLFGYDTGVTNGALSFMVDYFGLDPLQTGLITFTLLIGAAIGAVGSGSIADRLGRKRSILIMAVLFVVGTLGCVFAPELGVLLFARFVLGLAVGASSTVVPVYLAEVAPPERRGSLVSRNELMLVIGQFLAFLLNAIIGNIWGSNDHVWRYMLAVAVIPALMLVFGMLRMPESPRWLISQGRVDEARAVLESVRPLETARLETEAITTIAEESPGRADVSLREIFATAWLRRLMFLGLGVACFQQLTGVNSVMYYGTQILEQAGFERNAALMFNVLNGVMAVVGVTFAMLMMNRIRRRVFMLTGYIGVTVAHVLIGCVGMLLPEDNTVRPWLLTVLILAFILVMQGCLGPTLFVILAEIFPLKARGIMMGVAFLGLWVMNSIIALVFPPLVATFEFGTFWLFAIIGVIAVTFVAKFLPETRDMSLEQLEESFKSRFSKAH</sequence>
<accession>A0A7J5BFN2</accession>
<evidence type="ECO:0000256" key="8">
    <source>
        <dbReference type="SAM" id="Phobius"/>
    </source>
</evidence>
<dbReference type="GO" id="GO:0022857">
    <property type="term" value="F:transmembrane transporter activity"/>
    <property type="evidence" value="ECO:0007669"/>
    <property type="project" value="InterPro"/>
</dbReference>
<dbReference type="PANTHER" id="PTHR48020">
    <property type="entry name" value="PROTON MYO-INOSITOL COTRANSPORTER"/>
    <property type="match status" value="1"/>
</dbReference>
<dbReference type="NCBIfam" id="TIGR00879">
    <property type="entry name" value="SP"/>
    <property type="match status" value="1"/>
</dbReference>